<keyword evidence="1" id="KW-0812">Transmembrane</keyword>
<sequence length="146" mass="16332">MTMNQKISIPLLVLAVSYIIASILLPTYEYIIIDANAFPILLGSLLIILSVILFFTKSDEGASLFVAKKDFKVIATVLGMLLIYILLLEHLGFVFITTLFIFICSLFLGYRNHIANAIVSIIVPISLYLLFTRYLMIALPEGILPF</sequence>
<dbReference type="RefSeq" id="WP_200086409.1">
    <property type="nucleotide sequence ID" value="NZ_CP054706.1"/>
</dbReference>
<evidence type="ECO:0000256" key="1">
    <source>
        <dbReference type="SAM" id="Phobius"/>
    </source>
</evidence>
<feature type="domain" description="DUF1468" evidence="2">
    <location>
        <begin position="11"/>
        <end position="140"/>
    </location>
</feature>
<feature type="transmembrane region" description="Helical" evidence="1">
    <location>
        <begin position="77"/>
        <end position="108"/>
    </location>
</feature>
<feature type="transmembrane region" description="Helical" evidence="1">
    <location>
        <begin position="37"/>
        <end position="56"/>
    </location>
</feature>
<proteinExistence type="predicted"/>
<keyword evidence="1" id="KW-1133">Transmembrane helix</keyword>
<evidence type="ECO:0000259" key="2">
    <source>
        <dbReference type="Pfam" id="PF07331"/>
    </source>
</evidence>
<keyword evidence="4" id="KW-1185">Reference proteome</keyword>
<name>A0A7T7CH03_9BACI</name>
<keyword evidence="1" id="KW-0472">Membrane</keyword>
<organism evidence="3 4">
    <name type="scientific">Salicibibacter cibi</name>
    <dbReference type="NCBI Taxonomy" id="2743001"/>
    <lineage>
        <taxon>Bacteria</taxon>
        <taxon>Bacillati</taxon>
        <taxon>Bacillota</taxon>
        <taxon>Bacilli</taxon>
        <taxon>Bacillales</taxon>
        <taxon>Bacillaceae</taxon>
        <taxon>Salicibibacter</taxon>
    </lineage>
</organism>
<dbReference type="AlphaFoldDB" id="A0A7T7CH03"/>
<dbReference type="KEGG" id="scib:HUG20_18585"/>
<gene>
    <name evidence="3" type="ORF">HUG20_18585</name>
</gene>
<dbReference type="Pfam" id="PF07331">
    <property type="entry name" value="TctB"/>
    <property type="match status" value="1"/>
</dbReference>
<evidence type="ECO:0000313" key="3">
    <source>
        <dbReference type="EMBL" id="QQK81722.1"/>
    </source>
</evidence>
<feature type="transmembrane region" description="Helical" evidence="1">
    <location>
        <begin position="114"/>
        <end position="131"/>
    </location>
</feature>
<dbReference type="EMBL" id="CP054706">
    <property type="protein sequence ID" value="QQK81722.1"/>
    <property type="molecule type" value="Genomic_DNA"/>
</dbReference>
<reference evidence="3 4" key="1">
    <citation type="submission" date="2020-06" db="EMBL/GenBank/DDBJ databases">
        <title>Genomic analysis of Salicibibacter sp. NKC21-4.</title>
        <authorList>
            <person name="Oh Y.J."/>
        </authorList>
    </citation>
    <scope>NUCLEOTIDE SEQUENCE [LARGE SCALE GENOMIC DNA]</scope>
    <source>
        <strain evidence="3 4">NKC21-4</strain>
    </source>
</reference>
<feature type="transmembrane region" description="Helical" evidence="1">
    <location>
        <begin position="7"/>
        <end position="25"/>
    </location>
</feature>
<dbReference type="Proteomes" id="UP000595349">
    <property type="component" value="Chromosome"/>
</dbReference>
<protein>
    <submittedName>
        <fullName evidence="3">Tripartite tricarboxylate transporter TctB family protein</fullName>
    </submittedName>
</protein>
<accession>A0A7T7CH03</accession>
<dbReference type="InterPro" id="IPR009936">
    <property type="entry name" value="DUF1468"/>
</dbReference>
<evidence type="ECO:0000313" key="4">
    <source>
        <dbReference type="Proteomes" id="UP000595349"/>
    </source>
</evidence>